<reference evidence="3" key="1">
    <citation type="journal article" date="2015" name="Nature">
        <title>Complex archaea that bridge the gap between prokaryotes and eukaryotes.</title>
        <authorList>
            <person name="Spang A."/>
            <person name="Saw J.H."/>
            <person name="Jorgensen S.L."/>
            <person name="Zaremba-Niedzwiedzka K."/>
            <person name="Martijn J."/>
            <person name="Lind A.E."/>
            <person name="van Eijk R."/>
            <person name="Schleper C."/>
            <person name="Guy L."/>
            <person name="Ettema T.J."/>
        </authorList>
    </citation>
    <scope>NUCLEOTIDE SEQUENCE</scope>
</reference>
<keyword evidence="2" id="KW-0472">Membrane</keyword>
<dbReference type="EMBL" id="LAZR01014287">
    <property type="protein sequence ID" value="KKM18131.1"/>
    <property type="molecule type" value="Genomic_DNA"/>
</dbReference>
<name>A0A0F9HRX0_9ZZZZ</name>
<accession>A0A0F9HRX0</accession>
<evidence type="ECO:0000256" key="1">
    <source>
        <dbReference type="SAM" id="MobiDB-lite"/>
    </source>
</evidence>
<evidence type="ECO:0000256" key="2">
    <source>
        <dbReference type="SAM" id="Phobius"/>
    </source>
</evidence>
<sequence>MNKKNWIVLVVVLALIVIGVWMWRFGNVPVNQEPEGTTATSTLEDPGDVSADLGEDTTSAIEDQLEGINLGDLESEFDQIDQDLEEL</sequence>
<dbReference type="AlphaFoldDB" id="A0A0F9HRX0"/>
<feature type="compositionally biased region" description="Polar residues" evidence="1">
    <location>
        <begin position="34"/>
        <end position="43"/>
    </location>
</feature>
<evidence type="ECO:0000313" key="3">
    <source>
        <dbReference type="EMBL" id="KKM18131.1"/>
    </source>
</evidence>
<proteinExistence type="predicted"/>
<protein>
    <submittedName>
        <fullName evidence="3">Uncharacterized protein</fullName>
    </submittedName>
</protein>
<feature type="transmembrane region" description="Helical" evidence="2">
    <location>
        <begin position="6"/>
        <end position="23"/>
    </location>
</feature>
<feature type="region of interest" description="Disordered" evidence="1">
    <location>
        <begin position="32"/>
        <end position="52"/>
    </location>
</feature>
<keyword evidence="2" id="KW-0812">Transmembrane</keyword>
<gene>
    <name evidence="3" type="ORF">LCGC14_1668810</name>
</gene>
<comment type="caution">
    <text evidence="3">The sequence shown here is derived from an EMBL/GenBank/DDBJ whole genome shotgun (WGS) entry which is preliminary data.</text>
</comment>
<organism evidence="3">
    <name type="scientific">marine sediment metagenome</name>
    <dbReference type="NCBI Taxonomy" id="412755"/>
    <lineage>
        <taxon>unclassified sequences</taxon>
        <taxon>metagenomes</taxon>
        <taxon>ecological metagenomes</taxon>
    </lineage>
</organism>
<keyword evidence="2" id="KW-1133">Transmembrane helix</keyword>